<evidence type="ECO:0000313" key="2">
    <source>
        <dbReference type="Proteomes" id="UP000188605"/>
    </source>
</evidence>
<dbReference type="Proteomes" id="UP000188605">
    <property type="component" value="Unassembled WGS sequence"/>
</dbReference>
<protein>
    <submittedName>
        <fullName evidence="1">Uncharacterized protein</fullName>
    </submittedName>
</protein>
<gene>
    <name evidence="1" type="ORF">AN396_13845</name>
</gene>
<sequence>MSMQWFKVPRKIFFQAGSIQYLAKIENATRILIVSKEENFDMIDVLIAELKKNKNADNMHIEIFTEANAICELDVVKRGVALMNTFTPDTIIALGSDGTMSSAKAMWLFYEQPQISFEDVKSLYKDNNDEPIEFCNETKKSKLIAIPTTSSGFEVTPFSIIQENGNKIAINTYQLTPDVTILDRDFSLPTSASYVANFGLKGLENAVEAYISELASDFTDGLAMKAIDLIFKYLPRAFKNETDLEAIEKVHNASAIAGMAFGNTILNSEKESDNGRVAKKYTEISKFLGLPSSNTDEGFASLNTAIQGLILQLQ</sequence>
<comment type="caution">
    <text evidence="1">The sequence shown here is derived from an EMBL/GenBank/DDBJ whole genome shotgun (WGS) entry which is preliminary data.</text>
</comment>
<accession>A0ACC8XGA0</accession>
<evidence type="ECO:0000313" key="1">
    <source>
        <dbReference type="EMBL" id="ONI42542.1"/>
    </source>
</evidence>
<keyword evidence="2" id="KW-1185">Reference proteome</keyword>
<dbReference type="EMBL" id="LJDB01000010">
    <property type="protein sequence ID" value="ONI42542.1"/>
    <property type="molecule type" value="Genomic_DNA"/>
</dbReference>
<reference evidence="1" key="1">
    <citation type="submission" date="2016-08" db="EMBL/GenBank/DDBJ databases">
        <authorList>
            <person name="Ngugi D.K."/>
            <person name="Miyake S."/>
            <person name="Stingl U."/>
        </authorList>
    </citation>
    <scope>NUCLEOTIDE SEQUENCE</scope>
    <source>
        <strain evidence="1">SCG-B11WGA-EpuloA1</strain>
    </source>
</reference>
<proteinExistence type="predicted"/>
<organism evidence="1 2">
    <name type="scientific">Candidatus Epulonipiscium fishelsonii</name>
    <dbReference type="NCBI Taxonomy" id="77094"/>
    <lineage>
        <taxon>Bacteria</taxon>
        <taxon>Bacillati</taxon>
        <taxon>Bacillota</taxon>
        <taxon>Clostridia</taxon>
        <taxon>Lachnospirales</taxon>
        <taxon>Lachnospiraceae</taxon>
        <taxon>Candidatus Epulonipiscium</taxon>
    </lineage>
</organism>
<name>A0ACC8XGA0_9FIRM</name>